<dbReference type="Pfam" id="PF01957">
    <property type="entry name" value="NfeD"/>
    <property type="match status" value="1"/>
</dbReference>
<evidence type="ECO:0000256" key="1">
    <source>
        <dbReference type="ARBA" id="ARBA00004141"/>
    </source>
</evidence>
<dbReference type="AlphaFoldDB" id="A0A2P2BND6"/>
<evidence type="ECO:0000256" key="5">
    <source>
        <dbReference type="SAM" id="Phobius"/>
    </source>
</evidence>
<proteinExistence type="predicted"/>
<dbReference type="SUPFAM" id="SSF141322">
    <property type="entry name" value="NfeD domain-like"/>
    <property type="match status" value="1"/>
</dbReference>
<keyword evidence="4 5" id="KW-0472">Membrane</keyword>
<dbReference type="InterPro" id="IPR002810">
    <property type="entry name" value="NfeD-like_C"/>
</dbReference>
<dbReference type="KEGG" id="rhom:FRIFI_0363"/>
<protein>
    <submittedName>
        <fullName evidence="7">Nodulation efficiency protein D</fullName>
    </submittedName>
</protein>
<dbReference type="InterPro" id="IPR012340">
    <property type="entry name" value="NA-bd_OB-fold"/>
</dbReference>
<name>A0A2P2BND6_9FIRM</name>
<organism evidence="7 8">
    <name type="scientific">Romboutsia hominis</name>
    <dbReference type="NCBI Taxonomy" id="1507512"/>
    <lineage>
        <taxon>Bacteria</taxon>
        <taxon>Bacillati</taxon>
        <taxon>Bacillota</taxon>
        <taxon>Clostridia</taxon>
        <taxon>Peptostreptococcales</taxon>
        <taxon>Peptostreptococcaceae</taxon>
        <taxon>Romboutsia</taxon>
    </lineage>
</organism>
<evidence type="ECO:0000256" key="3">
    <source>
        <dbReference type="ARBA" id="ARBA00022989"/>
    </source>
</evidence>
<reference evidence="7 8" key="1">
    <citation type="submission" date="2014-09" db="EMBL/GenBank/DDBJ databases">
        <authorList>
            <person name="Hornung B.V."/>
        </authorList>
    </citation>
    <scope>NUCLEOTIDE SEQUENCE [LARGE SCALE GENOMIC DNA]</scope>
    <source>
        <strain evidence="7 8">FRIFI</strain>
    </source>
</reference>
<evidence type="ECO:0000259" key="6">
    <source>
        <dbReference type="Pfam" id="PF01957"/>
    </source>
</evidence>
<keyword evidence="3 5" id="KW-1133">Transmembrane helix</keyword>
<evidence type="ECO:0000256" key="2">
    <source>
        <dbReference type="ARBA" id="ARBA00022692"/>
    </source>
</evidence>
<evidence type="ECO:0000313" key="8">
    <source>
        <dbReference type="Proteomes" id="UP000245695"/>
    </source>
</evidence>
<evidence type="ECO:0000256" key="4">
    <source>
        <dbReference type="ARBA" id="ARBA00023136"/>
    </source>
</evidence>
<dbReference type="PANTHER" id="PTHR33507">
    <property type="entry name" value="INNER MEMBRANE PROTEIN YBBJ"/>
    <property type="match status" value="1"/>
</dbReference>
<gene>
    <name evidence="7" type="ORF">FRIFI_0363</name>
</gene>
<evidence type="ECO:0000313" key="7">
    <source>
        <dbReference type="EMBL" id="CEI71911.1"/>
    </source>
</evidence>
<accession>A0A2P2BND6</accession>
<sequence>MKLVWLVVAIIFAIAEAMTPSLTLIWFSLAAVILMFLSSFIESIIVQVIIFAVISIILLIIGTRKIVKKDKTFKYSTNLNAVLNKKGMVTKDIKENQMGLVVVDNEEWSAISIDNSEILKGEEVIVMKIEGVKLVVSKHDEVSIIK</sequence>
<dbReference type="Proteomes" id="UP000245695">
    <property type="component" value="Chromosome 1"/>
</dbReference>
<keyword evidence="8" id="KW-1185">Reference proteome</keyword>
<dbReference type="RefSeq" id="WP_166504841.1">
    <property type="nucleotide sequence ID" value="NZ_JAKNTL010000003.1"/>
</dbReference>
<feature type="transmembrane region" description="Helical" evidence="5">
    <location>
        <begin position="33"/>
        <end position="61"/>
    </location>
</feature>
<keyword evidence="2 5" id="KW-0812">Transmembrane</keyword>
<dbReference type="Gene3D" id="2.40.50.140">
    <property type="entry name" value="Nucleic acid-binding proteins"/>
    <property type="match status" value="1"/>
</dbReference>
<dbReference type="EMBL" id="LN650648">
    <property type="protein sequence ID" value="CEI71911.1"/>
    <property type="molecule type" value="Genomic_DNA"/>
</dbReference>
<dbReference type="GO" id="GO:0005886">
    <property type="term" value="C:plasma membrane"/>
    <property type="evidence" value="ECO:0007669"/>
    <property type="project" value="TreeGrafter"/>
</dbReference>
<dbReference type="InterPro" id="IPR052165">
    <property type="entry name" value="Membrane_assoc_protease"/>
</dbReference>
<comment type="subcellular location">
    <subcellularLocation>
        <location evidence="1">Membrane</location>
        <topology evidence="1">Multi-pass membrane protein</topology>
    </subcellularLocation>
</comment>
<feature type="domain" description="NfeD-like C-terminal" evidence="6">
    <location>
        <begin position="81"/>
        <end position="138"/>
    </location>
</feature>
<dbReference type="PANTHER" id="PTHR33507:SF3">
    <property type="entry name" value="INNER MEMBRANE PROTEIN YBBJ"/>
    <property type="match status" value="1"/>
</dbReference>